<protein>
    <recommendedName>
        <fullName evidence="1">UPF0340 protein SAMN04489725_11925</fullName>
    </recommendedName>
</protein>
<dbReference type="InterPro" id="IPR006340">
    <property type="entry name" value="DUF436"/>
</dbReference>
<proteinExistence type="inferred from homology"/>
<dbReference type="AlphaFoldDB" id="A0A1H2XA16"/>
<keyword evidence="3" id="KW-1185">Reference proteome</keyword>
<dbReference type="Gene3D" id="3.40.50.10360">
    <property type="entry name" value="Hypothetical protein TT1679"/>
    <property type="match status" value="1"/>
</dbReference>
<reference evidence="3" key="1">
    <citation type="submission" date="2016-10" db="EMBL/GenBank/DDBJ databases">
        <authorList>
            <person name="Varghese N."/>
        </authorList>
    </citation>
    <scope>NUCLEOTIDE SEQUENCE [LARGE SCALE GENOMIC DNA]</scope>
    <source>
        <strain evidence="3">DSM 12489</strain>
    </source>
</reference>
<name>A0A1H2XA16_9BACL</name>
<evidence type="ECO:0000313" key="2">
    <source>
        <dbReference type="EMBL" id="SDW89598.1"/>
    </source>
</evidence>
<dbReference type="STRING" id="89784.SAMN04489725_11925"/>
<dbReference type="Proteomes" id="UP000182589">
    <property type="component" value="Unassembled WGS sequence"/>
</dbReference>
<accession>A0A1H2XA16</accession>
<sequence>MADLTKPTEAAFDKQAWAIEQVRRDLPIVLADLYRTARIGRDTLLVIGASTSEVVGEHIGTATSMAVGQAIVDVVQAFAAEAGCEVAFQCCEHLNRSLVVSEAYAKRRGWRKVSAIPVPGAGGAVAAAAYWAIADACLVDAVEADMGVDIGDTLIGMHLRPVAVPVRSQVREIGKAHVTMARSRPPLVGGTRAVYDRDEARRRAGLDGSHHASADIDN</sequence>
<dbReference type="NCBIfam" id="TIGR01440">
    <property type="entry name" value="TIGR01440 family protein"/>
    <property type="match status" value="1"/>
</dbReference>
<evidence type="ECO:0000256" key="1">
    <source>
        <dbReference type="HAMAP-Rule" id="MF_00800"/>
    </source>
</evidence>
<gene>
    <name evidence="2" type="ORF">SAMN04489725_11925</name>
</gene>
<dbReference type="HAMAP" id="MF_00800">
    <property type="entry name" value="UPF0340"/>
    <property type="match status" value="1"/>
</dbReference>
<comment type="similarity">
    <text evidence="1">Belongs to the UPF0340 family.</text>
</comment>
<organism evidence="2 3">
    <name type="scientific">Alicyclobacillus hesperidum</name>
    <dbReference type="NCBI Taxonomy" id="89784"/>
    <lineage>
        <taxon>Bacteria</taxon>
        <taxon>Bacillati</taxon>
        <taxon>Bacillota</taxon>
        <taxon>Bacilli</taxon>
        <taxon>Bacillales</taxon>
        <taxon>Alicyclobacillaceae</taxon>
        <taxon>Alicyclobacillus</taxon>
    </lineage>
</organism>
<dbReference type="Pfam" id="PF04260">
    <property type="entry name" value="DUF436"/>
    <property type="match status" value="1"/>
</dbReference>
<dbReference type="SUPFAM" id="SSF110710">
    <property type="entry name" value="TTHA0583/YokD-like"/>
    <property type="match status" value="1"/>
</dbReference>
<dbReference type="EMBL" id="FNOJ01000019">
    <property type="protein sequence ID" value="SDW89598.1"/>
    <property type="molecule type" value="Genomic_DNA"/>
</dbReference>
<evidence type="ECO:0000313" key="3">
    <source>
        <dbReference type="Proteomes" id="UP000182589"/>
    </source>
</evidence>
<dbReference type="RefSeq" id="WP_074693647.1">
    <property type="nucleotide sequence ID" value="NZ_FNOJ01000019.1"/>
</dbReference>
<dbReference type="InterPro" id="IPR028345">
    <property type="entry name" value="Antibiotic_NAT-like"/>
</dbReference>